<dbReference type="OrthoDB" id="978at2759"/>
<keyword evidence="3" id="KW-1185">Reference proteome</keyword>
<dbReference type="Proteomes" id="UP000703269">
    <property type="component" value="Unassembled WGS sequence"/>
</dbReference>
<sequence>MLAIILPVILLMFGLWGPPQLWKTIREVIQGPKKHHDYFSVEHAAYSYAQYRTLALAEVTAMRNSYVKLSRAHKRIGYDLGYPAKLRTLEELTALNAHVTDAIADLAHSEHPGLAEAASGDLGRVRETLKHFVRDWSTEGAAERAAILTPVLDVLRRVPPARRAEMRVLVPGAGLGRLAWEISELGFDTTANELSAFMTRALRFLLAPHTTARAEQHTLHPYAYWFSHQRSSAALFRGVRFPDVLPRLGPRLRLAEGDFLAHRGAYDVLATLFFVDTAINAIATLEHIYALLRPGGTWINLGPLLWPGGAQARVELSLDEVLRLAEMVGFEIEGEGGRPVEAEALRRRSVRCEYTGDSQAMMKYMYDAEFWVARKPV</sequence>
<dbReference type="PANTHER" id="PTHR12303:SF13">
    <property type="match status" value="1"/>
</dbReference>
<dbReference type="InterPro" id="IPR029063">
    <property type="entry name" value="SAM-dependent_MTases_sf"/>
</dbReference>
<keyword evidence="1" id="KW-0732">Signal</keyword>
<gene>
    <name evidence="2" type="ORF">PsYK624_169990</name>
</gene>
<reference evidence="2 3" key="1">
    <citation type="submission" date="2021-08" db="EMBL/GenBank/DDBJ databases">
        <title>Draft Genome Sequence of Phanerochaete sordida strain YK-624.</title>
        <authorList>
            <person name="Mori T."/>
            <person name="Dohra H."/>
            <person name="Suzuki T."/>
            <person name="Kawagishi H."/>
            <person name="Hirai H."/>
        </authorList>
    </citation>
    <scope>NUCLEOTIDE SEQUENCE [LARGE SCALE GENOMIC DNA]</scope>
    <source>
        <strain evidence="2 3">YK-624</strain>
    </source>
</reference>
<comment type="caution">
    <text evidence="2">The sequence shown here is derived from an EMBL/GenBank/DDBJ whole genome shotgun (WGS) entry which is preliminary data.</text>
</comment>
<evidence type="ECO:0000313" key="3">
    <source>
        <dbReference type="Proteomes" id="UP000703269"/>
    </source>
</evidence>
<dbReference type="Gene3D" id="3.40.50.150">
    <property type="entry name" value="Vaccinia Virus protein VP39"/>
    <property type="match status" value="1"/>
</dbReference>
<proteinExistence type="predicted"/>
<name>A0A9P3GRT6_9APHY</name>
<protein>
    <submittedName>
        <fullName evidence="2">N2227-domain-containing protein</fullName>
    </submittedName>
</protein>
<accession>A0A9P3GRT6</accession>
<dbReference type="GO" id="GO:0008757">
    <property type="term" value="F:S-adenosylmethionine-dependent methyltransferase activity"/>
    <property type="evidence" value="ECO:0007669"/>
    <property type="project" value="InterPro"/>
</dbReference>
<evidence type="ECO:0000256" key="1">
    <source>
        <dbReference type="SAM" id="SignalP"/>
    </source>
</evidence>
<dbReference type="InterPro" id="IPR012901">
    <property type="entry name" value="CARME"/>
</dbReference>
<dbReference type="Pfam" id="PF07942">
    <property type="entry name" value="CARME"/>
    <property type="match status" value="1"/>
</dbReference>
<dbReference type="AlphaFoldDB" id="A0A9P3GRT6"/>
<dbReference type="PANTHER" id="PTHR12303">
    <property type="entry name" value="CARNOSINE N-METHYLTRANSFERASE"/>
    <property type="match status" value="1"/>
</dbReference>
<dbReference type="EMBL" id="BPQB01000185">
    <property type="protein sequence ID" value="GJF00701.1"/>
    <property type="molecule type" value="Genomic_DNA"/>
</dbReference>
<dbReference type="SMART" id="SM01296">
    <property type="entry name" value="N2227"/>
    <property type="match status" value="1"/>
</dbReference>
<organism evidence="2 3">
    <name type="scientific">Phanerochaete sordida</name>
    <dbReference type="NCBI Taxonomy" id="48140"/>
    <lineage>
        <taxon>Eukaryota</taxon>
        <taxon>Fungi</taxon>
        <taxon>Dikarya</taxon>
        <taxon>Basidiomycota</taxon>
        <taxon>Agaricomycotina</taxon>
        <taxon>Agaricomycetes</taxon>
        <taxon>Polyporales</taxon>
        <taxon>Phanerochaetaceae</taxon>
        <taxon>Phanerochaete</taxon>
    </lineage>
</organism>
<dbReference type="SUPFAM" id="SSF53335">
    <property type="entry name" value="S-adenosyl-L-methionine-dependent methyltransferases"/>
    <property type="match status" value="1"/>
</dbReference>
<feature type="signal peptide" evidence="1">
    <location>
        <begin position="1"/>
        <end position="16"/>
    </location>
</feature>
<evidence type="ECO:0000313" key="2">
    <source>
        <dbReference type="EMBL" id="GJF00701.1"/>
    </source>
</evidence>
<feature type="chain" id="PRO_5040444921" evidence="1">
    <location>
        <begin position="17"/>
        <end position="377"/>
    </location>
</feature>